<keyword evidence="7" id="KW-1185">Reference proteome</keyword>
<name>A0A3S9VXI3_9BACT</name>
<keyword evidence="3 5" id="KW-1133">Transmembrane helix</keyword>
<evidence type="ECO:0000256" key="3">
    <source>
        <dbReference type="ARBA" id="ARBA00022989"/>
    </source>
</evidence>
<dbReference type="PANTHER" id="PTHR30249">
    <property type="entry name" value="PUTATIVE SEROTONIN TRANSPORTER"/>
    <property type="match status" value="1"/>
</dbReference>
<reference evidence="6 7" key="1">
    <citation type="submission" date="2018-10" db="EMBL/GenBank/DDBJ databases">
        <title>Butyricimonas faecalis sp. nov., isolated from human faeces and emended description of the genus Butyricimonas.</title>
        <authorList>
            <person name="Le Roy T."/>
            <person name="Van der Smissen P."/>
            <person name="Paquot A."/>
            <person name="Delzenne N."/>
            <person name="Muccioli G."/>
            <person name="Collet J.-F."/>
            <person name="Cani P.D."/>
        </authorList>
    </citation>
    <scope>NUCLEOTIDE SEQUENCE [LARGE SCALE GENOMIC DNA]</scope>
    <source>
        <strain evidence="6 7">H184</strain>
    </source>
</reference>
<dbReference type="RefSeq" id="WP_106481648.1">
    <property type="nucleotide sequence ID" value="NZ_CP032819.1"/>
</dbReference>
<keyword evidence="4 5" id="KW-0472">Membrane</keyword>
<feature type="transmembrane region" description="Helical" evidence="5">
    <location>
        <begin position="205"/>
        <end position="225"/>
    </location>
</feature>
<feature type="transmembrane region" description="Helical" evidence="5">
    <location>
        <begin position="33"/>
        <end position="52"/>
    </location>
</feature>
<feature type="transmembrane region" description="Helical" evidence="5">
    <location>
        <begin position="93"/>
        <end position="116"/>
    </location>
</feature>
<dbReference type="Proteomes" id="UP000270673">
    <property type="component" value="Chromosome"/>
</dbReference>
<keyword evidence="2 5" id="KW-0812">Transmembrane</keyword>
<evidence type="ECO:0000256" key="5">
    <source>
        <dbReference type="SAM" id="Phobius"/>
    </source>
</evidence>
<comment type="subcellular location">
    <subcellularLocation>
        <location evidence="1">Membrane</location>
        <topology evidence="1">Multi-pass membrane protein</topology>
    </subcellularLocation>
</comment>
<accession>A0A3S9VXI3</accession>
<evidence type="ECO:0000313" key="6">
    <source>
        <dbReference type="EMBL" id="AZS31239.1"/>
    </source>
</evidence>
<feature type="transmembrane region" description="Helical" evidence="5">
    <location>
        <begin position="6"/>
        <end position="26"/>
    </location>
</feature>
<dbReference type="GO" id="GO:0016020">
    <property type="term" value="C:membrane"/>
    <property type="evidence" value="ECO:0007669"/>
    <property type="project" value="UniProtKB-SubCell"/>
</dbReference>
<evidence type="ECO:0000256" key="2">
    <source>
        <dbReference type="ARBA" id="ARBA00022692"/>
    </source>
</evidence>
<dbReference type="OrthoDB" id="9811701at2"/>
<dbReference type="Pfam" id="PF04172">
    <property type="entry name" value="LrgB"/>
    <property type="match status" value="1"/>
</dbReference>
<dbReference type="InterPro" id="IPR007300">
    <property type="entry name" value="CidB/LrgB"/>
</dbReference>
<dbReference type="AlphaFoldDB" id="A0A3S9VXI3"/>
<gene>
    <name evidence="6" type="ORF">D8S85_17880</name>
</gene>
<proteinExistence type="predicted"/>
<feature type="transmembrane region" description="Helical" evidence="5">
    <location>
        <begin position="146"/>
        <end position="169"/>
    </location>
</feature>
<protein>
    <submittedName>
        <fullName evidence="6">LrgB family protein</fullName>
    </submittedName>
</protein>
<evidence type="ECO:0000256" key="1">
    <source>
        <dbReference type="ARBA" id="ARBA00004141"/>
    </source>
</evidence>
<evidence type="ECO:0000256" key="4">
    <source>
        <dbReference type="ARBA" id="ARBA00023136"/>
    </source>
</evidence>
<feature type="transmembrane region" description="Helical" evidence="5">
    <location>
        <begin position="64"/>
        <end position="81"/>
    </location>
</feature>
<dbReference type="EMBL" id="CP032819">
    <property type="protein sequence ID" value="AZS31239.1"/>
    <property type="molecule type" value="Genomic_DNA"/>
</dbReference>
<evidence type="ECO:0000313" key="7">
    <source>
        <dbReference type="Proteomes" id="UP000270673"/>
    </source>
</evidence>
<sequence>MQSIVSSEIFIITLVAGVYLAALWLYRKTRLALLHPLLVSIPALVAVMSVMGIPYESFQQGSRMINFLLGPSVVALGYVLWEQVEYMKSNAVSIMTSIFVGSLVGIVSVICIARWMGADHVLIATLEPKSVTTPIAMGVAEKAGGIPAIAAVIVIVVGIFGGIVGPFVLNKLNIDSKIARGLSLGAAAHGLGTARAMELGALEGAISGLAIGLMGVMTAILVPVVEWVMSLF</sequence>
<dbReference type="KEGG" id="buy:D8S85_17880"/>
<organism evidence="6 7">
    <name type="scientific">Butyricimonas faecalis</name>
    <dbReference type="NCBI Taxonomy" id="2093856"/>
    <lineage>
        <taxon>Bacteria</taxon>
        <taxon>Pseudomonadati</taxon>
        <taxon>Bacteroidota</taxon>
        <taxon>Bacteroidia</taxon>
        <taxon>Bacteroidales</taxon>
        <taxon>Odoribacteraceae</taxon>
        <taxon>Butyricimonas</taxon>
    </lineage>
</organism>
<dbReference type="PANTHER" id="PTHR30249:SF0">
    <property type="entry name" value="PLASTIDAL GLYCOLATE_GLYCERATE TRANSLOCATOR 1, CHLOROPLASTIC"/>
    <property type="match status" value="1"/>
</dbReference>